<feature type="compositionally biased region" description="Acidic residues" evidence="1">
    <location>
        <begin position="34"/>
        <end position="65"/>
    </location>
</feature>
<proteinExistence type="predicted"/>
<dbReference type="EMBL" id="JABWAB010000004">
    <property type="protein sequence ID" value="KAF6052567.1"/>
    <property type="molecule type" value="Genomic_DNA"/>
</dbReference>
<sequence>MLFKLVSMSSLINRKYKEGAEVGRGNRNEKYYDTEEFSDLDEDDEEVELSQEEEEEEGDDFEDGNINEFDRPLSYGNDDDDDDVGSHIIPRTFPIDLNSELG</sequence>
<accession>A0A8X7NK11</accession>
<gene>
    <name evidence="2" type="ORF">FOB60_002823</name>
</gene>
<organism evidence="2 3">
    <name type="scientific">Candida parapsilosis</name>
    <name type="common">Yeast</name>
    <dbReference type="NCBI Taxonomy" id="5480"/>
    <lineage>
        <taxon>Eukaryota</taxon>
        <taxon>Fungi</taxon>
        <taxon>Dikarya</taxon>
        <taxon>Ascomycota</taxon>
        <taxon>Saccharomycotina</taxon>
        <taxon>Pichiomycetes</taxon>
        <taxon>Debaryomycetaceae</taxon>
        <taxon>Candida/Lodderomyces clade</taxon>
        <taxon>Candida</taxon>
    </lineage>
</organism>
<reference evidence="2" key="1">
    <citation type="submission" date="2020-03" db="EMBL/GenBank/DDBJ databases">
        <title>FDA dAtabase for Regulatory Grade micrObial Sequences (FDA-ARGOS): Supporting development and validation of Infectious Disease Dx tests.</title>
        <authorList>
            <person name="Campos J."/>
            <person name="Goldberg B."/>
            <person name="Tallon L."/>
            <person name="Sadzewicz L."/>
            <person name="Vavikolanu K."/>
            <person name="Mehta A."/>
            <person name="Aluvathingal J."/>
            <person name="Nadendla S."/>
            <person name="Nandy P."/>
            <person name="Geyer C."/>
            <person name="Yan Y."/>
            <person name="Sichtig H."/>
        </authorList>
    </citation>
    <scope>NUCLEOTIDE SEQUENCE [LARGE SCALE GENOMIC DNA]</scope>
    <source>
        <strain evidence="2">FDAARGOS_652</strain>
    </source>
</reference>
<dbReference type="Proteomes" id="UP000590412">
    <property type="component" value="Unassembled WGS sequence"/>
</dbReference>
<evidence type="ECO:0000313" key="2">
    <source>
        <dbReference type="EMBL" id="KAF6052567.1"/>
    </source>
</evidence>
<name>A0A8X7NK11_CANPA</name>
<evidence type="ECO:0000313" key="3">
    <source>
        <dbReference type="Proteomes" id="UP000590412"/>
    </source>
</evidence>
<feature type="region of interest" description="Disordered" evidence="1">
    <location>
        <begin position="17"/>
        <end position="102"/>
    </location>
</feature>
<comment type="caution">
    <text evidence="2">The sequence shown here is derived from an EMBL/GenBank/DDBJ whole genome shotgun (WGS) entry which is preliminary data.</text>
</comment>
<feature type="compositionally biased region" description="Basic and acidic residues" evidence="1">
    <location>
        <begin position="17"/>
        <end position="33"/>
    </location>
</feature>
<dbReference type="AlphaFoldDB" id="A0A8X7NK11"/>
<protein>
    <submittedName>
        <fullName evidence="2">Uncharacterized protein</fullName>
    </submittedName>
</protein>
<evidence type="ECO:0000256" key="1">
    <source>
        <dbReference type="SAM" id="MobiDB-lite"/>
    </source>
</evidence>